<evidence type="ECO:0000256" key="12">
    <source>
        <dbReference type="ARBA" id="ARBA00023180"/>
    </source>
</evidence>
<dbReference type="InterPro" id="IPR000719">
    <property type="entry name" value="Prot_kinase_dom"/>
</dbReference>
<keyword evidence="4" id="KW-0808">Transferase</keyword>
<feature type="domain" description="Protein kinase" evidence="15">
    <location>
        <begin position="1"/>
        <end position="242"/>
    </location>
</feature>
<comment type="catalytic activity">
    <reaction evidence="14">
        <text>L-seryl-[protein] + ATP = O-phospho-L-seryl-[protein] + ADP + H(+)</text>
        <dbReference type="Rhea" id="RHEA:17989"/>
        <dbReference type="Rhea" id="RHEA-COMP:9863"/>
        <dbReference type="Rhea" id="RHEA-COMP:11604"/>
        <dbReference type="ChEBI" id="CHEBI:15378"/>
        <dbReference type="ChEBI" id="CHEBI:29999"/>
        <dbReference type="ChEBI" id="CHEBI:30616"/>
        <dbReference type="ChEBI" id="CHEBI:83421"/>
        <dbReference type="ChEBI" id="CHEBI:456216"/>
        <dbReference type="EC" id="2.7.11.1"/>
    </reaction>
</comment>
<evidence type="ECO:0000256" key="2">
    <source>
        <dbReference type="ARBA" id="ARBA00012513"/>
    </source>
</evidence>
<dbReference type="GO" id="GO:0016020">
    <property type="term" value="C:membrane"/>
    <property type="evidence" value="ECO:0007669"/>
    <property type="project" value="UniProtKB-SubCell"/>
</dbReference>
<dbReference type="SMART" id="SM00220">
    <property type="entry name" value="S_TKc"/>
    <property type="match status" value="1"/>
</dbReference>
<evidence type="ECO:0000256" key="14">
    <source>
        <dbReference type="ARBA" id="ARBA00048679"/>
    </source>
</evidence>
<proteinExistence type="predicted"/>
<evidence type="ECO:0000256" key="11">
    <source>
        <dbReference type="ARBA" id="ARBA00023136"/>
    </source>
</evidence>
<dbReference type="PROSITE" id="PS50011">
    <property type="entry name" value="PROTEIN_KINASE_DOM"/>
    <property type="match status" value="1"/>
</dbReference>
<keyword evidence="7" id="KW-0547">Nucleotide-binding</keyword>
<evidence type="ECO:0000256" key="8">
    <source>
        <dbReference type="ARBA" id="ARBA00022777"/>
    </source>
</evidence>
<comment type="catalytic activity">
    <reaction evidence="13">
        <text>L-threonyl-[protein] + ATP = O-phospho-L-threonyl-[protein] + ADP + H(+)</text>
        <dbReference type="Rhea" id="RHEA:46608"/>
        <dbReference type="Rhea" id="RHEA-COMP:11060"/>
        <dbReference type="Rhea" id="RHEA-COMP:11605"/>
        <dbReference type="ChEBI" id="CHEBI:15378"/>
        <dbReference type="ChEBI" id="CHEBI:30013"/>
        <dbReference type="ChEBI" id="CHEBI:30616"/>
        <dbReference type="ChEBI" id="CHEBI:61977"/>
        <dbReference type="ChEBI" id="CHEBI:456216"/>
        <dbReference type="EC" id="2.7.11.1"/>
    </reaction>
</comment>
<evidence type="ECO:0000256" key="4">
    <source>
        <dbReference type="ARBA" id="ARBA00022679"/>
    </source>
</evidence>
<evidence type="ECO:0000256" key="6">
    <source>
        <dbReference type="ARBA" id="ARBA00022729"/>
    </source>
</evidence>
<dbReference type="GO" id="GO:0005524">
    <property type="term" value="F:ATP binding"/>
    <property type="evidence" value="ECO:0007669"/>
    <property type="project" value="UniProtKB-KW"/>
</dbReference>
<evidence type="ECO:0000256" key="7">
    <source>
        <dbReference type="ARBA" id="ARBA00022741"/>
    </source>
</evidence>
<evidence type="ECO:0000256" key="10">
    <source>
        <dbReference type="ARBA" id="ARBA00022989"/>
    </source>
</evidence>
<name>A0A7J7L9J7_9MAGN</name>
<dbReference type="SUPFAM" id="SSF56112">
    <property type="entry name" value="Protein kinase-like (PK-like)"/>
    <property type="match status" value="1"/>
</dbReference>
<keyword evidence="3" id="KW-0723">Serine/threonine-protein kinase</keyword>
<protein>
    <recommendedName>
        <fullName evidence="2">non-specific serine/threonine protein kinase</fullName>
        <ecNumber evidence="2">2.7.11.1</ecNumber>
    </recommendedName>
</protein>
<keyword evidence="12" id="KW-0325">Glycoprotein</keyword>
<dbReference type="GO" id="GO:0004674">
    <property type="term" value="F:protein serine/threonine kinase activity"/>
    <property type="evidence" value="ECO:0007669"/>
    <property type="project" value="UniProtKB-KW"/>
</dbReference>
<evidence type="ECO:0000256" key="13">
    <source>
        <dbReference type="ARBA" id="ARBA00047899"/>
    </source>
</evidence>
<dbReference type="Gene3D" id="1.10.510.10">
    <property type="entry name" value="Transferase(Phosphotransferase) domain 1"/>
    <property type="match status" value="1"/>
</dbReference>
<evidence type="ECO:0000313" key="17">
    <source>
        <dbReference type="Proteomes" id="UP000541444"/>
    </source>
</evidence>
<comment type="subcellular location">
    <subcellularLocation>
        <location evidence="1">Membrane</location>
        <topology evidence="1">Single-pass type I membrane protein</topology>
    </subcellularLocation>
</comment>
<keyword evidence="17" id="KW-1185">Reference proteome</keyword>
<dbReference type="OrthoDB" id="4062651at2759"/>
<dbReference type="FunFam" id="1.10.510.10:FF:001023">
    <property type="entry name" value="Os07g0541700 protein"/>
    <property type="match status" value="1"/>
</dbReference>
<dbReference type="PANTHER" id="PTHR27009">
    <property type="entry name" value="RUST RESISTANCE KINASE LR10-RELATED"/>
    <property type="match status" value="1"/>
</dbReference>
<evidence type="ECO:0000256" key="5">
    <source>
        <dbReference type="ARBA" id="ARBA00022692"/>
    </source>
</evidence>
<organism evidence="16 17">
    <name type="scientific">Kingdonia uniflora</name>
    <dbReference type="NCBI Taxonomy" id="39325"/>
    <lineage>
        <taxon>Eukaryota</taxon>
        <taxon>Viridiplantae</taxon>
        <taxon>Streptophyta</taxon>
        <taxon>Embryophyta</taxon>
        <taxon>Tracheophyta</taxon>
        <taxon>Spermatophyta</taxon>
        <taxon>Magnoliopsida</taxon>
        <taxon>Ranunculales</taxon>
        <taxon>Circaeasteraceae</taxon>
        <taxon>Kingdonia</taxon>
    </lineage>
</organism>
<dbReference type="PROSITE" id="PS00108">
    <property type="entry name" value="PROTEIN_KINASE_ST"/>
    <property type="match status" value="1"/>
</dbReference>
<dbReference type="Pfam" id="PF00069">
    <property type="entry name" value="Pkinase"/>
    <property type="match status" value="1"/>
</dbReference>
<sequence>MKVFWDRHIFEIWRNGICFDHVKRRSSAWDVIVDGLNFIVKVIQSDELLWWKSENQITGWEKLNEIAIGTAKGIAYLHEECEQRIIHYDIKSGNILLDMNFSPKVADFGLAKLCNRDNSHMIMTECKGTLGYAALELWIPYPVTHKCDVCSFEILLLEIIGRRRHHDDSLNQNQEWLPRWVWEKFEKRDLDEMMELYAECGNGFIALGEMVTPLDRKLLFVESLNIYGIPNVSRVCGGEPRLLSKEKGAKIEGNGSLLATLDYYVSMQSEIFIAASPRNRHNTLVRFSARSICF</sequence>
<dbReference type="InterPro" id="IPR011009">
    <property type="entry name" value="Kinase-like_dom_sf"/>
</dbReference>
<keyword evidence="9" id="KW-0067">ATP-binding</keyword>
<dbReference type="Proteomes" id="UP000541444">
    <property type="component" value="Unassembled WGS sequence"/>
</dbReference>
<comment type="caution">
    <text evidence="16">The sequence shown here is derived from an EMBL/GenBank/DDBJ whole genome shotgun (WGS) entry which is preliminary data.</text>
</comment>
<evidence type="ECO:0000256" key="9">
    <source>
        <dbReference type="ARBA" id="ARBA00022840"/>
    </source>
</evidence>
<gene>
    <name evidence="16" type="ORF">GIB67_040365</name>
</gene>
<evidence type="ECO:0000259" key="15">
    <source>
        <dbReference type="PROSITE" id="PS50011"/>
    </source>
</evidence>
<accession>A0A7J7L9J7</accession>
<dbReference type="AlphaFoldDB" id="A0A7J7L9J7"/>
<keyword evidence="6" id="KW-0732">Signal</keyword>
<keyword evidence="8" id="KW-0418">Kinase</keyword>
<dbReference type="EMBL" id="JACGCM010002525">
    <property type="protein sequence ID" value="KAF6139218.1"/>
    <property type="molecule type" value="Genomic_DNA"/>
</dbReference>
<evidence type="ECO:0000313" key="16">
    <source>
        <dbReference type="EMBL" id="KAF6139218.1"/>
    </source>
</evidence>
<reference evidence="16 17" key="1">
    <citation type="journal article" date="2020" name="IScience">
        <title>Genome Sequencing of the Endangered Kingdonia uniflora (Circaeasteraceae, Ranunculales) Reveals Potential Mechanisms of Evolutionary Specialization.</title>
        <authorList>
            <person name="Sun Y."/>
            <person name="Deng T."/>
            <person name="Zhang A."/>
            <person name="Moore M.J."/>
            <person name="Landis J.B."/>
            <person name="Lin N."/>
            <person name="Zhang H."/>
            <person name="Zhang X."/>
            <person name="Huang J."/>
            <person name="Zhang X."/>
            <person name="Sun H."/>
            <person name="Wang H."/>
        </authorList>
    </citation>
    <scope>NUCLEOTIDE SEQUENCE [LARGE SCALE GENOMIC DNA]</scope>
    <source>
        <strain evidence="16">TB1705</strain>
        <tissue evidence="16">Leaf</tissue>
    </source>
</reference>
<dbReference type="EC" id="2.7.11.1" evidence="2"/>
<keyword evidence="11" id="KW-0472">Membrane</keyword>
<keyword evidence="10" id="KW-1133">Transmembrane helix</keyword>
<dbReference type="InterPro" id="IPR045874">
    <property type="entry name" value="LRK10/LRL21-25-like"/>
</dbReference>
<dbReference type="InterPro" id="IPR008271">
    <property type="entry name" value="Ser/Thr_kinase_AS"/>
</dbReference>
<evidence type="ECO:0000256" key="3">
    <source>
        <dbReference type="ARBA" id="ARBA00022527"/>
    </source>
</evidence>
<keyword evidence="5" id="KW-0812">Transmembrane</keyword>
<evidence type="ECO:0000256" key="1">
    <source>
        <dbReference type="ARBA" id="ARBA00004479"/>
    </source>
</evidence>